<feature type="transmembrane region" description="Helical" evidence="6">
    <location>
        <begin position="113"/>
        <end position="132"/>
    </location>
</feature>
<comment type="caution">
    <text evidence="8">The sequence shown here is derived from an EMBL/GenBank/DDBJ whole genome shotgun (WGS) entry which is preliminary data.</text>
</comment>
<feature type="transmembrane region" description="Helical" evidence="6">
    <location>
        <begin position="52"/>
        <end position="70"/>
    </location>
</feature>
<feature type="transmembrane region" description="Helical" evidence="6">
    <location>
        <begin position="345"/>
        <end position="364"/>
    </location>
</feature>
<keyword evidence="5 6" id="KW-0472">Membrane</keyword>
<reference evidence="9" key="1">
    <citation type="journal article" date="2019" name="Int. J. Syst. Evol. Microbiol.">
        <title>The Global Catalogue of Microorganisms (GCM) 10K type strain sequencing project: providing services to taxonomists for standard genome sequencing and annotation.</title>
        <authorList>
            <consortium name="The Broad Institute Genomics Platform"/>
            <consortium name="The Broad Institute Genome Sequencing Center for Infectious Disease"/>
            <person name="Wu L."/>
            <person name="Ma J."/>
        </authorList>
    </citation>
    <scope>NUCLEOTIDE SEQUENCE [LARGE SCALE GENOMIC DNA]</scope>
    <source>
        <strain evidence="9">CECT 8482</strain>
    </source>
</reference>
<keyword evidence="2" id="KW-1003">Cell membrane</keyword>
<organism evidence="8 9">
    <name type="scientific">Paracoccus cavernae</name>
    <dbReference type="NCBI Taxonomy" id="1571207"/>
    <lineage>
        <taxon>Bacteria</taxon>
        <taxon>Pseudomonadati</taxon>
        <taxon>Pseudomonadota</taxon>
        <taxon>Alphaproteobacteria</taxon>
        <taxon>Rhodobacterales</taxon>
        <taxon>Paracoccaceae</taxon>
        <taxon>Paracoccus</taxon>
    </lineage>
</organism>
<feature type="transmembrane region" description="Helical" evidence="6">
    <location>
        <begin position="445"/>
        <end position="466"/>
    </location>
</feature>
<evidence type="ECO:0000259" key="7">
    <source>
        <dbReference type="Pfam" id="PF03772"/>
    </source>
</evidence>
<dbReference type="PANTHER" id="PTHR30619">
    <property type="entry name" value="DNA INTERNALIZATION/COMPETENCE PROTEIN COMEC/REC2"/>
    <property type="match status" value="1"/>
</dbReference>
<feature type="transmembrane region" description="Helical" evidence="6">
    <location>
        <begin position="302"/>
        <end position="324"/>
    </location>
</feature>
<proteinExistence type="predicted"/>
<feature type="domain" description="ComEC/Rec2-related protein" evidence="7">
    <location>
        <begin position="281"/>
        <end position="528"/>
    </location>
</feature>
<keyword evidence="9" id="KW-1185">Reference proteome</keyword>
<feature type="transmembrane region" description="Helical" evidence="6">
    <location>
        <begin position="370"/>
        <end position="388"/>
    </location>
</feature>
<gene>
    <name evidence="8" type="ORF">QWZ10_08160</name>
</gene>
<evidence type="ECO:0000256" key="6">
    <source>
        <dbReference type="SAM" id="Phobius"/>
    </source>
</evidence>
<dbReference type="PANTHER" id="PTHR30619:SF1">
    <property type="entry name" value="RECOMBINATION PROTEIN 2"/>
    <property type="match status" value="1"/>
</dbReference>
<feature type="transmembrane region" description="Helical" evidence="6">
    <location>
        <begin position="478"/>
        <end position="502"/>
    </location>
</feature>
<evidence type="ECO:0000256" key="5">
    <source>
        <dbReference type="ARBA" id="ARBA00023136"/>
    </source>
</evidence>
<evidence type="ECO:0000256" key="3">
    <source>
        <dbReference type="ARBA" id="ARBA00022692"/>
    </source>
</evidence>
<comment type="subcellular location">
    <subcellularLocation>
        <location evidence="1">Cell membrane</location>
        <topology evidence="1">Multi-pass membrane protein</topology>
    </subcellularLocation>
</comment>
<dbReference type="InterPro" id="IPR052159">
    <property type="entry name" value="Competence_DNA_uptake"/>
</dbReference>
<dbReference type="Pfam" id="PF03772">
    <property type="entry name" value="Competence"/>
    <property type="match status" value="1"/>
</dbReference>
<dbReference type="Proteomes" id="UP001243846">
    <property type="component" value="Unassembled WGS sequence"/>
</dbReference>
<evidence type="ECO:0000256" key="2">
    <source>
        <dbReference type="ARBA" id="ARBA00022475"/>
    </source>
</evidence>
<sequence length="549" mass="58288">MVSLTEPADQSRMPLKALRAKAASRAGGWLRRQLTMPGQSGAKAARVTQAGFVVWAPFWFGMGIAVWFALRVEPDARHYAFAGLLAVAALLLRWRLPAWAESGRLSWRRADRLALASLSLALVSAGFVAVGTRSALVAAPVIDFRYYGAIEGRVIGIDRSSRDRMRVLLDQLDLEKVSPARTPHKVRLSLMADQLVPAAGARVMLTGHLGPSGTCRARRLRFPPHGVVRGLGAVGYTRSPIMLVEPPSSRSGQIMTRLQMRLSLLVQNEIPGQSGAVAAALMTGDRSGISETTNEIMRISSLYHIISISGLHMSMLAGLAYGSLRFLGALLAARAGRSDWPVHKAAALGAFVTAATYLALSGGGVATERAFLMVAVLLLAVLAGKRVISLRNVALVALAILVVAPESLTSASFQMSFAATVALILGHRHWAAVAPFVPPLFKPVAMLLFTSLLAGLATGPFAAAHFGRIAPYGMLANLLAVPVVGIVVMPMGLLATLLAPIGLAGPPLWLMGIGTGWMLGIAESISALGERIFWSRPRRASSCRCSERG</sequence>
<protein>
    <submittedName>
        <fullName evidence="8">ComEC/Rec2 family competence protein</fullName>
    </submittedName>
</protein>
<dbReference type="InterPro" id="IPR004477">
    <property type="entry name" value="ComEC_N"/>
</dbReference>
<keyword evidence="3 6" id="KW-0812">Transmembrane</keyword>
<feature type="transmembrane region" description="Helical" evidence="6">
    <location>
        <begin position="76"/>
        <end position="92"/>
    </location>
</feature>
<dbReference type="EMBL" id="JAUFRC010000001">
    <property type="protein sequence ID" value="MDN3711808.1"/>
    <property type="molecule type" value="Genomic_DNA"/>
</dbReference>
<accession>A0ABT8D4U2</accession>
<dbReference type="NCBIfam" id="TIGR00360">
    <property type="entry name" value="ComEC_N-term"/>
    <property type="match status" value="1"/>
</dbReference>
<evidence type="ECO:0000313" key="8">
    <source>
        <dbReference type="EMBL" id="MDN3711808.1"/>
    </source>
</evidence>
<evidence type="ECO:0000256" key="1">
    <source>
        <dbReference type="ARBA" id="ARBA00004651"/>
    </source>
</evidence>
<evidence type="ECO:0000313" key="9">
    <source>
        <dbReference type="Proteomes" id="UP001243846"/>
    </source>
</evidence>
<feature type="transmembrane region" description="Helical" evidence="6">
    <location>
        <begin position="395"/>
        <end position="425"/>
    </location>
</feature>
<evidence type="ECO:0000256" key="4">
    <source>
        <dbReference type="ARBA" id="ARBA00022989"/>
    </source>
</evidence>
<keyword evidence="4 6" id="KW-1133">Transmembrane helix</keyword>
<feature type="transmembrane region" description="Helical" evidence="6">
    <location>
        <begin position="508"/>
        <end position="529"/>
    </location>
</feature>
<name>A0ABT8D4U2_9RHOB</name>